<protein>
    <submittedName>
        <fullName evidence="1">Uncharacterized protein</fullName>
    </submittedName>
</protein>
<dbReference type="EMBL" id="CP073721">
    <property type="protein sequence ID" value="UWZ37756.1"/>
    <property type="molecule type" value="Genomic_DNA"/>
</dbReference>
<dbReference type="RefSeq" id="WP_260727119.1">
    <property type="nucleotide sequence ID" value="NZ_BAAABS010000033.1"/>
</dbReference>
<reference evidence="1" key="1">
    <citation type="submission" date="2021-04" db="EMBL/GenBank/DDBJ databases">
        <title>Biosynthetic gene clusters of Dactylosporangioum roseum.</title>
        <authorList>
            <person name="Hartkoorn R.C."/>
            <person name="Beaudoing E."/>
            <person name="Hot D."/>
            <person name="Moureu S."/>
        </authorList>
    </citation>
    <scope>NUCLEOTIDE SEQUENCE</scope>
    <source>
        <strain evidence="1">NRRL B-16295</strain>
    </source>
</reference>
<name>A0ABY5Z878_9ACTN</name>
<sequence>MTSLSWTEQCIAEEFAGAVLSLASLCAHRPQQAEQLRLAAVARLDEQGRALLAALAGQIEEGS</sequence>
<gene>
    <name evidence="1" type="ORF">Drose_05660</name>
</gene>
<keyword evidence="2" id="KW-1185">Reference proteome</keyword>
<dbReference type="Proteomes" id="UP001058271">
    <property type="component" value="Chromosome"/>
</dbReference>
<evidence type="ECO:0000313" key="2">
    <source>
        <dbReference type="Proteomes" id="UP001058271"/>
    </source>
</evidence>
<accession>A0ABY5Z878</accession>
<evidence type="ECO:0000313" key="1">
    <source>
        <dbReference type="EMBL" id="UWZ37756.1"/>
    </source>
</evidence>
<proteinExistence type="predicted"/>
<organism evidence="1 2">
    <name type="scientific">Dactylosporangium roseum</name>
    <dbReference type="NCBI Taxonomy" id="47989"/>
    <lineage>
        <taxon>Bacteria</taxon>
        <taxon>Bacillati</taxon>
        <taxon>Actinomycetota</taxon>
        <taxon>Actinomycetes</taxon>
        <taxon>Micromonosporales</taxon>
        <taxon>Micromonosporaceae</taxon>
        <taxon>Dactylosporangium</taxon>
    </lineage>
</organism>